<evidence type="ECO:0000313" key="1">
    <source>
        <dbReference type="EMBL" id="CAE7544270.1"/>
    </source>
</evidence>
<keyword evidence="2" id="KW-1185">Reference proteome</keyword>
<gene>
    <name evidence="1" type="ORF">SNAT2548_LOCUS30528</name>
</gene>
<sequence length="135" mass="14369">MGDIPRPLTTVHLSERAAHAPHNLGESRILEISENAQANADVCPGLASALGADQAYDEIDELMPMYAQTVFADVCATSARKLLEQVLAGADPPRLVEKVKALASRPFDAATADTTEARDLTSRLKALVNFSPALT</sequence>
<dbReference type="Proteomes" id="UP000604046">
    <property type="component" value="Unassembled WGS sequence"/>
</dbReference>
<proteinExistence type="predicted"/>
<comment type="caution">
    <text evidence="1">The sequence shown here is derived from an EMBL/GenBank/DDBJ whole genome shotgun (WGS) entry which is preliminary data.</text>
</comment>
<reference evidence="1" key="1">
    <citation type="submission" date="2021-02" db="EMBL/GenBank/DDBJ databases">
        <authorList>
            <person name="Dougan E. K."/>
            <person name="Rhodes N."/>
            <person name="Thang M."/>
            <person name="Chan C."/>
        </authorList>
    </citation>
    <scope>NUCLEOTIDE SEQUENCE</scope>
</reference>
<evidence type="ECO:0000313" key="2">
    <source>
        <dbReference type="Proteomes" id="UP000604046"/>
    </source>
</evidence>
<name>A0A812TZ84_9DINO</name>
<protein>
    <submittedName>
        <fullName evidence="1">Uncharacterized protein</fullName>
    </submittedName>
</protein>
<dbReference type="AlphaFoldDB" id="A0A812TZ84"/>
<dbReference type="EMBL" id="CAJNDS010002611">
    <property type="protein sequence ID" value="CAE7544270.1"/>
    <property type="molecule type" value="Genomic_DNA"/>
</dbReference>
<organism evidence="1 2">
    <name type="scientific">Symbiodinium natans</name>
    <dbReference type="NCBI Taxonomy" id="878477"/>
    <lineage>
        <taxon>Eukaryota</taxon>
        <taxon>Sar</taxon>
        <taxon>Alveolata</taxon>
        <taxon>Dinophyceae</taxon>
        <taxon>Suessiales</taxon>
        <taxon>Symbiodiniaceae</taxon>
        <taxon>Symbiodinium</taxon>
    </lineage>
</organism>
<accession>A0A812TZ84</accession>